<accession>A0AAD6TG62</accession>
<evidence type="ECO:0000313" key="2">
    <source>
        <dbReference type="EMBL" id="KAJ7046009.1"/>
    </source>
</evidence>
<keyword evidence="3" id="KW-1185">Reference proteome</keyword>
<evidence type="ECO:0000256" key="1">
    <source>
        <dbReference type="SAM" id="Phobius"/>
    </source>
</evidence>
<proteinExistence type="predicted"/>
<feature type="non-terminal residue" evidence="2">
    <location>
        <position position="1"/>
    </location>
</feature>
<keyword evidence="1" id="KW-1133">Transmembrane helix</keyword>
<gene>
    <name evidence="2" type="ORF">C8F04DRAFT_1322472</name>
</gene>
<keyword evidence="1" id="KW-0812">Transmembrane</keyword>
<evidence type="ECO:0000313" key="3">
    <source>
        <dbReference type="Proteomes" id="UP001218188"/>
    </source>
</evidence>
<name>A0AAD6TG62_9AGAR</name>
<sequence>DNLLDPSSYLYGLALLNLSVISVLIGATTNTVHHTLDRAQEIFTGMKYQFGIMYCTMILADLILTEGNEASANTQFQGHLKSAWATDTEVVSHCLERLADISKWPIELRQATWPVLYLCHAHISREKLAFYKALLFIGDLFIDVDEVTAQNLFIVALEGFTFMDVHRSRAQCMLRLGDFAQKKGEITKAAELWKSARPLFERSLQAKNVAAINMRLVALEEGHKRSLAQLAVPHAPRTGVNKNEETSTIEAVSSNAYKTVTIME</sequence>
<dbReference type="AlphaFoldDB" id="A0AAD6TG62"/>
<organism evidence="2 3">
    <name type="scientific">Mycena alexandri</name>
    <dbReference type="NCBI Taxonomy" id="1745969"/>
    <lineage>
        <taxon>Eukaryota</taxon>
        <taxon>Fungi</taxon>
        <taxon>Dikarya</taxon>
        <taxon>Basidiomycota</taxon>
        <taxon>Agaricomycotina</taxon>
        <taxon>Agaricomycetes</taxon>
        <taxon>Agaricomycetidae</taxon>
        <taxon>Agaricales</taxon>
        <taxon>Marasmiineae</taxon>
        <taxon>Mycenaceae</taxon>
        <taxon>Mycena</taxon>
    </lineage>
</organism>
<keyword evidence="1" id="KW-0472">Membrane</keyword>
<reference evidence="2" key="1">
    <citation type="submission" date="2023-03" db="EMBL/GenBank/DDBJ databases">
        <title>Massive genome expansion in bonnet fungi (Mycena s.s.) driven by repeated elements and novel gene families across ecological guilds.</title>
        <authorList>
            <consortium name="Lawrence Berkeley National Laboratory"/>
            <person name="Harder C.B."/>
            <person name="Miyauchi S."/>
            <person name="Viragh M."/>
            <person name="Kuo A."/>
            <person name="Thoen E."/>
            <person name="Andreopoulos B."/>
            <person name="Lu D."/>
            <person name="Skrede I."/>
            <person name="Drula E."/>
            <person name="Henrissat B."/>
            <person name="Morin E."/>
            <person name="Kohler A."/>
            <person name="Barry K."/>
            <person name="LaButti K."/>
            <person name="Morin E."/>
            <person name="Salamov A."/>
            <person name="Lipzen A."/>
            <person name="Mereny Z."/>
            <person name="Hegedus B."/>
            <person name="Baldrian P."/>
            <person name="Stursova M."/>
            <person name="Weitz H."/>
            <person name="Taylor A."/>
            <person name="Grigoriev I.V."/>
            <person name="Nagy L.G."/>
            <person name="Martin F."/>
            <person name="Kauserud H."/>
        </authorList>
    </citation>
    <scope>NUCLEOTIDE SEQUENCE</scope>
    <source>
        <strain evidence="2">CBHHK200</strain>
    </source>
</reference>
<comment type="caution">
    <text evidence="2">The sequence shown here is derived from an EMBL/GenBank/DDBJ whole genome shotgun (WGS) entry which is preliminary data.</text>
</comment>
<dbReference type="EMBL" id="JARJCM010000003">
    <property type="protein sequence ID" value="KAJ7046009.1"/>
    <property type="molecule type" value="Genomic_DNA"/>
</dbReference>
<feature type="transmembrane region" description="Helical" evidence="1">
    <location>
        <begin position="6"/>
        <end position="27"/>
    </location>
</feature>
<protein>
    <submittedName>
        <fullName evidence="2">Uncharacterized protein</fullName>
    </submittedName>
</protein>
<dbReference type="Proteomes" id="UP001218188">
    <property type="component" value="Unassembled WGS sequence"/>
</dbReference>